<organism evidence="1">
    <name type="scientific">Tanacetum cinerariifolium</name>
    <name type="common">Dalmatian daisy</name>
    <name type="synonym">Chrysanthemum cinerariifolium</name>
    <dbReference type="NCBI Taxonomy" id="118510"/>
    <lineage>
        <taxon>Eukaryota</taxon>
        <taxon>Viridiplantae</taxon>
        <taxon>Streptophyta</taxon>
        <taxon>Embryophyta</taxon>
        <taxon>Tracheophyta</taxon>
        <taxon>Spermatophyta</taxon>
        <taxon>Magnoliopsida</taxon>
        <taxon>eudicotyledons</taxon>
        <taxon>Gunneridae</taxon>
        <taxon>Pentapetalae</taxon>
        <taxon>asterids</taxon>
        <taxon>campanulids</taxon>
        <taxon>Asterales</taxon>
        <taxon>Asteraceae</taxon>
        <taxon>Asteroideae</taxon>
        <taxon>Anthemideae</taxon>
        <taxon>Anthemidinae</taxon>
        <taxon>Tanacetum</taxon>
    </lineage>
</organism>
<proteinExistence type="predicted"/>
<gene>
    <name evidence="1" type="ORF">Tci_895873</name>
</gene>
<sequence>HELAHRQREAFHLVKLDGGRHGQRIGVGQGRANGLRHGVGHRAMVPGAHHYALARGRDVAGAPHAAHTGIDGENGIVGR</sequence>
<accession>A0A699UVM5</accession>
<comment type="caution">
    <text evidence="1">The sequence shown here is derived from an EMBL/GenBank/DDBJ whole genome shotgun (WGS) entry which is preliminary data.</text>
</comment>
<feature type="non-terminal residue" evidence="1">
    <location>
        <position position="1"/>
    </location>
</feature>
<dbReference type="EMBL" id="BKCJ011348360">
    <property type="protein sequence ID" value="GFD23904.1"/>
    <property type="molecule type" value="Genomic_DNA"/>
</dbReference>
<protein>
    <submittedName>
        <fullName evidence="1">Uncharacterized protein</fullName>
    </submittedName>
</protein>
<dbReference type="AlphaFoldDB" id="A0A699UVM5"/>
<evidence type="ECO:0000313" key="1">
    <source>
        <dbReference type="EMBL" id="GFD23904.1"/>
    </source>
</evidence>
<reference evidence="1" key="1">
    <citation type="journal article" date="2019" name="Sci. Rep.">
        <title>Draft genome of Tanacetum cinerariifolium, the natural source of mosquito coil.</title>
        <authorList>
            <person name="Yamashiro T."/>
            <person name="Shiraishi A."/>
            <person name="Satake H."/>
            <person name="Nakayama K."/>
        </authorList>
    </citation>
    <scope>NUCLEOTIDE SEQUENCE</scope>
</reference>
<name>A0A699UVM5_TANCI</name>